<keyword evidence="2 4" id="KW-0560">Oxidoreductase</keyword>
<accession>A0AAW5STP5</accession>
<dbReference type="InterPro" id="IPR016161">
    <property type="entry name" value="Ald_DH/histidinol_DH"/>
</dbReference>
<dbReference type="Proteomes" id="UP001141659">
    <property type="component" value="Unassembled WGS sequence"/>
</dbReference>
<proteinExistence type="inferred from homology"/>
<dbReference type="Pfam" id="PF00171">
    <property type="entry name" value="Aldedh"/>
    <property type="match status" value="1"/>
</dbReference>
<sequence>MTKRIYDSIFVGGEWVAPQTSDTLSVVAPATEEVIGQTPICGAEDIDRAVAAADAARGWAQLSAAERAEIMNRFADEIDRIATDLDTQVSTEMGMPITLSRMANAVVASTLVRYYAELARNLDWEASRPGMLGTTMVRREPVGVVGIIVPWNFPVSLLFMKLPAALAAGCTTVIKPSPETVLSANMIAEAAAAAGVPAGVINVVPGGADAGEALVEHRGVQKIAFTGSTGVGRAIAARCGDLLKPVTLELGGKSAGIICDDADLFASVEQFVASTLVNTGQACYASTRVLAPRSRYAELVDAITAIVSSLQVGDPLQEATHMGPLVTGRQRERVENYIASGRASGARVTTGGSRPADLSRGWFIEPTVFADVDNSMPIAREEIFGPVLSVIPYGDIDEAVAIANDSEFGLAGTVWTSDEQRGLDIARRIQTGTFGINGYLMDLWAPFGGVKNSGLGRELGPEGMEAYLRTKSIYRTGTQQ</sequence>
<evidence type="ECO:0000256" key="3">
    <source>
        <dbReference type="PROSITE-ProRule" id="PRU10007"/>
    </source>
</evidence>
<protein>
    <submittedName>
        <fullName evidence="6">Aldehyde dehydrogenase</fullName>
    </submittedName>
</protein>
<gene>
    <name evidence="6" type="ORF">H5P34_00190</name>
</gene>
<dbReference type="RefSeq" id="WP_036446576.1">
    <property type="nucleotide sequence ID" value="NZ_JACKVC010000006.1"/>
</dbReference>
<comment type="caution">
    <text evidence="6">The sequence shown here is derived from an EMBL/GenBank/DDBJ whole genome shotgun (WGS) entry which is preliminary data.</text>
</comment>
<dbReference type="PROSITE" id="PS00687">
    <property type="entry name" value="ALDEHYDE_DEHYDR_GLU"/>
    <property type="match status" value="1"/>
</dbReference>
<dbReference type="EMBL" id="JACKVC010000006">
    <property type="protein sequence ID" value="MCV7386465.1"/>
    <property type="molecule type" value="Genomic_DNA"/>
</dbReference>
<evidence type="ECO:0000256" key="2">
    <source>
        <dbReference type="ARBA" id="ARBA00023002"/>
    </source>
</evidence>
<evidence type="ECO:0000313" key="6">
    <source>
        <dbReference type="EMBL" id="MCV7386465.1"/>
    </source>
</evidence>
<dbReference type="InterPro" id="IPR015590">
    <property type="entry name" value="Aldehyde_DH_dom"/>
</dbReference>
<organism evidence="6 7">
    <name type="scientific">Mycolicibacterium porcinum</name>
    <dbReference type="NCBI Taxonomy" id="39693"/>
    <lineage>
        <taxon>Bacteria</taxon>
        <taxon>Bacillati</taxon>
        <taxon>Actinomycetota</taxon>
        <taxon>Actinomycetes</taxon>
        <taxon>Mycobacteriales</taxon>
        <taxon>Mycobacteriaceae</taxon>
        <taxon>Mycolicibacterium</taxon>
    </lineage>
</organism>
<evidence type="ECO:0000259" key="5">
    <source>
        <dbReference type="Pfam" id="PF00171"/>
    </source>
</evidence>
<name>A0AAW5STP5_9MYCO</name>
<feature type="active site" evidence="3">
    <location>
        <position position="249"/>
    </location>
</feature>
<dbReference type="CDD" id="cd07139">
    <property type="entry name" value="ALDH_AldA-Rv0768"/>
    <property type="match status" value="1"/>
</dbReference>
<reference evidence="6" key="2">
    <citation type="journal article" date="2022" name="BMC Genomics">
        <title>Comparative genome analysis of mycobacteria focusing on tRNA and non-coding RNA.</title>
        <authorList>
            <person name="Behra P.R.K."/>
            <person name="Pettersson B.M.F."/>
            <person name="Ramesh M."/>
            <person name="Das S."/>
            <person name="Dasgupta S."/>
            <person name="Kirsebom L.A."/>
        </authorList>
    </citation>
    <scope>NUCLEOTIDE SEQUENCE</scope>
    <source>
        <strain evidence="6">DSM 44242</strain>
    </source>
</reference>
<dbReference type="PANTHER" id="PTHR42804">
    <property type="entry name" value="ALDEHYDE DEHYDROGENASE"/>
    <property type="match status" value="1"/>
</dbReference>
<dbReference type="Gene3D" id="3.40.309.10">
    <property type="entry name" value="Aldehyde Dehydrogenase, Chain A, domain 2"/>
    <property type="match status" value="1"/>
</dbReference>
<dbReference type="PANTHER" id="PTHR42804:SF1">
    <property type="entry name" value="ALDEHYDE DEHYDROGENASE-RELATED"/>
    <property type="match status" value="1"/>
</dbReference>
<dbReference type="InterPro" id="IPR029510">
    <property type="entry name" value="Ald_DH_CS_GLU"/>
</dbReference>
<evidence type="ECO:0000256" key="4">
    <source>
        <dbReference type="RuleBase" id="RU003345"/>
    </source>
</evidence>
<dbReference type="FunFam" id="3.40.605.10:FF:000007">
    <property type="entry name" value="NAD/NADP-dependent betaine aldehyde dehydrogenase"/>
    <property type="match status" value="1"/>
</dbReference>
<evidence type="ECO:0000313" key="7">
    <source>
        <dbReference type="Proteomes" id="UP001141659"/>
    </source>
</evidence>
<dbReference type="Gene3D" id="3.40.605.10">
    <property type="entry name" value="Aldehyde Dehydrogenase, Chain A, domain 1"/>
    <property type="match status" value="1"/>
</dbReference>
<dbReference type="InterPro" id="IPR016163">
    <property type="entry name" value="Ald_DH_C"/>
</dbReference>
<dbReference type="InterPro" id="IPR016162">
    <property type="entry name" value="Ald_DH_N"/>
</dbReference>
<dbReference type="AlphaFoldDB" id="A0AAW5STP5"/>
<dbReference type="FunFam" id="3.40.309.10:FF:000012">
    <property type="entry name" value="Betaine aldehyde dehydrogenase"/>
    <property type="match status" value="1"/>
</dbReference>
<comment type="similarity">
    <text evidence="1 4">Belongs to the aldehyde dehydrogenase family.</text>
</comment>
<feature type="domain" description="Aldehyde dehydrogenase" evidence="5">
    <location>
        <begin position="15"/>
        <end position="473"/>
    </location>
</feature>
<dbReference type="SUPFAM" id="SSF53720">
    <property type="entry name" value="ALDH-like"/>
    <property type="match status" value="1"/>
</dbReference>
<dbReference type="GO" id="GO:0016620">
    <property type="term" value="F:oxidoreductase activity, acting on the aldehyde or oxo group of donors, NAD or NADP as acceptor"/>
    <property type="evidence" value="ECO:0007669"/>
    <property type="project" value="InterPro"/>
</dbReference>
<reference evidence="6" key="1">
    <citation type="submission" date="2020-07" db="EMBL/GenBank/DDBJ databases">
        <authorList>
            <person name="Pettersson B.M.F."/>
            <person name="Behra P.R.K."/>
            <person name="Ramesh M."/>
            <person name="Das S."/>
            <person name="Dasgupta S."/>
            <person name="Kirsebom L.A."/>
        </authorList>
    </citation>
    <scope>NUCLEOTIDE SEQUENCE</scope>
    <source>
        <strain evidence="6">DSM 44242</strain>
    </source>
</reference>
<evidence type="ECO:0000256" key="1">
    <source>
        <dbReference type="ARBA" id="ARBA00009986"/>
    </source>
</evidence>